<dbReference type="PANTHER" id="PTHR36529">
    <property type="entry name" value="SLL1095 PROTEIN"/>
    <property type="match status" value="1"/>
</dbReference>
<dbReference type="EMBL" id="FQYX01000016">
    <property type="protein sequence ID" value="SHJ28451.1"/>
    <property type="molecule type" value="Genomic_DNA"/>
</dbReference>
<gene>
    <name evidence="1" type="ORF">SAMN04487911_1162</name>
</gene>
<keyword evidence="2" id="KW-1185">Reference proteome</keyword>
<accession>A0A1M6I1W2</accession>
<proteinExistence type="predicted"/>
<dbReference type="NCBIfam" id="TIGR04282">
    <property type="entry name" value="glyco_like_cofC"/>
    <property type="match status" value="1"/>
</dbReference>
<dbReference type="AlphaFoldDB" id="A0A1M6I1W2"/>
<dbReference type="PANTHER" id="PTHR36529:SF1">
    <property type="entry name" value="GLYCOSYLTRANSFERASE"/>
    <property type="match status" value="1"/>
</dbReference>
<dbReference type="InterPro" id="IPR029044">
    <property type="entry name" value="Nucleotide-diphossugar_trans"/>
</dbReference>
<dbReference type="Pfam" id="PF09837">
    <property type="entry name" value="DUF2064"/>
    <property type="match status" value="1"/>
</dbReference>
<evidence type="ECO:0000313" key="2">
    <source>
        <dbReference type="Proteomes" id="UP000184231"/>
    </source>
</evidence>
<name>A0A1M6I1W2_9FLAO</name>
<sequence>MTNNKKLLLIFTRNPELGKCKTRLAATIGDKPALAIYTFLLRHTQNITAPLKAAKAVYYSEGIWENDLWDPAIYKKRLQEGEDLGQRMSNAFKEGFAQGYKKIIIIGSDMYDLSTDNLAHAFETLDKDDFVVGPAIDGGYYLLGMTRYAPSLFENKEWGTSSVLKDTLEDIKGERIALLPPKNDIDYYEDLKGIDAFDPFLKK</sequence>
<dbReference type="InterPro" id="IPR018641">
    <property type="entry name" value="Trfase_1_rSAM/seldom-assoc"/>
</dbReference>
<dbReference type="SUPFAM" id="SSF53448">
    <property type="entry name" value="Nucleotide-diphospho-sugar transferases"/>
    <property type="match status" value="1"/>
</dbReference>
<organism evidence="1 2">
    <name type="scientific">Arenibacter nanhaiticus</name>
    <dbReference type="NCBI Taxonomy" id="558155"/>
    <lineage>
        <taxon>Bacteria</taxon>
        <taxon>Pseudomonadati</taxon>
        <taxon>Bacteroidota</taxon>
        <taxon>Flavobacteriia</taxon>
        <taxon>Flavobacteriales</taxon>
        <taxon>Flavobacteriaceae</taxon>
        <taxon>Arenibacter</taxon>
    </lineage>
</organism>
<dbReference type="STRING" id="558155.SAMN04487911_1162"/>
<evidence type="ECO:0000313" key="1">
    <source>
        <dbReference type="EMBL" id="SHJ28451.1"/>
    </source>
</evidence>
<dbReference type="Gene3D" id="3.90.550.10">
    <property type="entry name" value="Spore Coat Polysaccharide Biosynthesis Protein SpsA, Chain A"/>
    <property type="match status" value="1"/>
</dbReference>
<dbReference type="RefSeq" id="WP_072764737.1">
    <property type="nucleotide sequence ID" value="NZ_FQYX01000016.1"/>
</dbReference>
<dbReference type="Proteomes" id="UP000184231">
    <property type="component" value="Unassembled WGS sequence"/>
</dbReference>
<evidence type="ECO:0008006" key="3">
    <source>
        <dbReference type="Google" id="ProtNLM"/>
    </source>
</evidence>
<dbReference type="OrthoDB" id="9798250at2"/>
<protein>
    <recommendedName>
        <fullName evidence="3">Glycosyltransferase</fullName>
    </recommendedName>
</protein>
<reference evidence="1 2" key="1">
    <citation type="submission" date="2016-11" db="EMBL/GenBank/DDBJ databases">
        <authorList>
            <person name="Jaros S."/>
            <person name="Januszkiewicz K."/>
            <person name="Wedrychowicz H."/>
        </authorList>
    </citation>
    <scope>NUCLEOTIDE SEQUENCE [LARGE SCALE GENOMIC DNA]</scope>
    <source>
        <strain evidence="1 2">CGMCC 1.8863</strain>
    </source>
</reference>